<organism evidence="13 14">
    <name type="scientific">Dendryphion nanum</name>
    <dbReference type="NCBI Taxonomy" id="256645"/>
    <lineage>
        <taxon>Eukaryota</taxon>
        <taxon>Fungi</taxon>
        <taxon>Dikarya</taxon>
        <taxon>Ascomycota</taxon>
        <taxon>Pezizomycotina</taxon>
        <taxon>Dothideomycetes</taxon>
        <taxon>Pleosporomycetidae</taxon>
        <taxon>Pleosporales</taxon>
        <taxon>Torulaceae</taxon>
        <taxon>Dendryphion</taxon>
    </lineage>
</organism>
<dbReference type="CDD" id="cd00180">
    <property type="entry name" value="PKc"/>
    <property type="match status" value="1"/>
</dbReference>
<dbReference type="OrthoDB" id="4062651at2759"/>
<dbReference type="InterPro" id="IPR050660">
    <property type="entry name" value="NEK_Ser/Thr_kinase"/>
</dbReference>
<evidence type="ECO:0000313" key="13">
    <source>
        <dbReference type="EMBL" id="KAH7138412.1"/>
    </source>
</evidence>
<keyword evidence="3 11" id="KW-0723">Serine/threonine-protein kinase</keyword>
<proteinExistence type="inferred from homology"/>
<feature type="domain" description="Protein kinase" evidence="12">
    <location>
        <begin position="11"/>
        <end position="311"/>
    </location>
</feature>
<keyword evidence="7 10" id="KW-0067">ATP-binding</keyword>
<dbReference type="Gene3D" id="1.10.510.10">
    <property type="entry name" value="Transferase(Phosphotransferase) domain 1"/>
    <property type="match status" value="1"/>
</dbReference>
<dbReference type="PROSITE" id="PS50011">
    <property type="entry name" value="PROTEIN_KINASE_DOM"/>
    <property type="match status" value="1"/>
</dbReference>
<dbReference type="SMART" id="SM00220">
    <property type="entry name" value="S_TKc"/>
    <property type="match status" value="1"/>
</dbReference>
<dbReference type="Gene3D" id="3.30.200.20">
    <property type="entry name" value="Phosphorylase Kinase, domain 1"/>
    <property type="match status" value="1"/>
</dbReference>
<comment type="similarity">
    <text evidence="1">Belongs to the protein kinase superfamily. NEK Ser/Thr protein kinase family. NIMA subfamily.</text>
</comment>
<dbReference type="Pfam" id="PF00069">
    <property type="entry name" value="Pkinase"/>
    <property type="match status" value="1"/>
</dbReference>
<evidence type="ECO:0000256" key="4">
    <source>
        <dbReference type="ARBA" id="ARBA00022679"/>
    </source>
</evidence>
<keyword evidence="4" id="KW-0808">Transferase</keyword>
<dbReference type="InterPro" id="IPR011009">
    <property type="entry name" value="Kinase-like_dom_sf"/>
</dbReference>
<comment type="caution">
    <text evidence="13">The sequence shown here is derived from an EMBL/GenBank/DDBJ whole genome shotgun (WGS) entry which is preliminary data.</text>
</comment>
<dbReference type="PANTHER" id="PTHR43671">
    <property type="entry name" value="SERINE/THREONINE-PROTEIN KINASE NEK"/>
    <property type="match status" value="1"/>
</dbReference>
<dbReference type="AlphaFoldDB" id="A0A9P9EJ40"/>
<evidence type="ECO:0000256" key="11">
    <source>
        <dbReference type="RuleBase" id="RU000304"/>
    </source>
</evidence>
<comment type="catalytic activity">
    <reaction evidence="9">
        <text>L-seryl-[protein] + ATP = O-phospho-L-seryl-[protein] + ADP + H(+)</text>
        <dbReference type="Rhea" id="RHEA:17989"/>
        <dbReference type="Rhea" id="RHEA-COMP:9863"/>
        <dbReference type="Rhea" id="RHEA-COMP:11604"/>
        <dbReference type="ChEBI" id="CHEBI:15378"/>
        <dbReference type="ChEBI" id="CHEBI:29999"/>
        <dbReference type="ChEBI" id="CHEBI:30616"/>
        <dbReference type="ChEBI" id="CHEBI:83421"/>
        <dbReference type="ChEBI" id="CHEBI:456216"/>
        <dbReference type="EC" id="2.7.11.1"/>
    </reaction>
</comment>
<evidence type="ECO:0000256" key="9">
    <source>
        <dbReference type="ARBA" id="ARBA00048679"/>
    </source>
</evidence>
<dbReference type="GO" id="GO:0005524">
    <property type="term" value="F:ATP binding"/>
    <property type="evidence" value="ECO:0007669"/>
    <property type="project" value="UniProtKB-UniRule"/>
</dbReference>
<protein>
    <recommendedName>
        <fullName evidence="2">non-specific serine/threonine protein kinase</fullName>
        <ecNumber evidence="2">2.7.11.1</ecNumber>
    </recommendedName>
</protein>
<keyword evidence="5 10" id="KW-0547">Nucleotide-binding</keyword>
<evidence type="ECO:0000256" key="7">
    <source>
        <dbReference type="ARBA" id="ARBA00022840"/>
    </source>
</evidence>
<evidence type="ECO:0000313" key="14">
    <source>
        <dbReference type="Proteomes" id="UP000700596"/>
    </source>
</evidence>
<sequence length="334" mass="39039">MDSTILQDDLFETIEKLGQGASGDVWKVYRKGRPEVEYARKGFIVANQNDRKRFKEIRNEIMIIKRLRHAHIIEFVQSYQLEGNHGSINYFIVLFPVADFDLQTFFDRMAQPSTNALDRTNILRAMCEWPGCLLRALDYVHSMSIRHKDIKPGNILIKDMKVYLTDFGISRDFLDLTSKTDGTVGKMTRRYIAPEIDEERPRGRPTDVWALGCVFIELCTVASGENSIADLNDHLRGRRHSRWPPPYCEVPYPVFRWIWKLYACPGPDPIIEGYIQKLLQMAFLMLDPDPDQRITSRQLVDLMSDRSHKYFHLIAEEGWKRIHSINRKSFIRNT</sequence>
<dbReference type="InterPro" id="IPR017441">
    <property type="entry name" value="Protein_kinase_ATP_BS"/>
</dbReference>
<dbReference type="PANTHER" id="PTHR43671:SF98">
    <property type="entry name" value="SERINE_THREONINE-PROTEIN KINASE NEK11"/>
    <property type="match status" value="1"/>
</dbReference>
<evidence type="ECO:0000256" key="3">
    <source>
        <dbReference type="ARBA" id="ARBA00022527"/>
    </source>
</evidence>
<dbReference type="GO" id="GO:0004674">
    <property type="term" value="F:protein serine/threonine kinase activity"/>
    <property type="evidence" value="ECO:0007669"/>
    <property type="project" value="UniProtKB-KW"/>
</dbReference>
<dbReference type="Proteomes" id="UP000700596">
    <property type="component" value="Unassembled WGS sequence"/>
</dbReference>
<dbReference type="EMBL" id="JAGMWT010000001">
    <property type="protein sequence ID" value="KAH7138412.1"/>
    <property type="molecule type" value="Genomic_DNA"/>
</dbReference>
<dbReference type="GO" id="GO:0005634">
    <property type="term" value="C:nucleus"/>
    <property type="evidence" value="ECO:0007669"/>
    <property type="project" value="TreeGrafter"/>
</dbReference>
<evidence type="ECO:0000256" key="6">
    <source>
        <dbReference type="ARBA" id="ARBA00022777"/>
    </source>
</evidence>
<name>A0A9P9EJ40_9PLEO</name>
<gene>
    <name evidence="13" type="ORF">B0J11DRAFT_587709</name>
</gene>
<dbReference type="SUPFAM" id="SSF56112">
    <property type="entry name" value="Protein kinase-like (PK-like)"/>
    <property type="match status" value="1"/>
</dbReference>
<evidence type="ECO:0000256" key="1">
    <source>
        <dbReference type="ARBA" id="ARBA00010886"/>
    </source>
</evidence>
<dbReference type="InterPro" id="IPR008271">
    <property type="entry name" value="Ser/Thr_kinase_AS"/>
</dbReference>
<reference evidence="13" key="1">
    <citation type="journal article" date="2021" name="Nat. Commun.">
        <title>Genetic determinants of endophytism in the Arabidopsis root mycobiome.</title>
        <authorList>
            <person name="Mesny F."/>
            <person name="Miyauchi S."/>
            <person name="Thiergart T."/>
            <person name="Pickel B."/>
            <person name="Atanasova L."/>
            <person name="Karlsson M."/>
            <person name="Huettel B."/>
            <person name="Barry K.W."/>
            <person name="Haridas S."/>
            <person name="Chen C."/>
            <person name="Bauer D."/>
            <person name="Andreopoulos W."/>
            <person name="Pangilinan J."/>
            <person name="LaButti K."/>
            <person name="Riley R."/>
            <person name="Lipzen A."/>
            <person name="Clum A."/>
            <person name="Drula E."/>
            <person name="Henrissat B."/>
            <person name="Kohler A."/>
            <person name="Grigoriev I.V."/>
            <person name="Martin F.M."/>
            <person name="Hacquard S."/>
        </authorList>
    </citation>
    <scope>NUCLEOTIDE SEQUENCE</scope>
    <source>
        <strain evidence="13">MPI-CAGE-CH-0243</strain>
    </source>
</reference>
<comment type="catalytic activity">
    <reaction evidence="8">
        <text>L-threonyl-[protein] + ATP = O-phospho-L-threonyl-[protein] + ADP + H(+)</text>
        <dbReference type="Rhea" id="RHEA:46608"/>
        <dbReference type="Rhea" id="RHEA-COMP:11060"/>
        <dbReference type="Rhea" id="RHEA-COMP:11605"/>
        <dbReference type="ChEBI" id="CHEBI:15378"/>
        <dbReference type="ChEBI" id="CHEBI:30013"/>
        <dbReference type="ChEBI" id="CHEBI:30616"/>
        <dbReference type="ChEBI" id="CHEBI:61977"/>
        <dbReference type="ChEBI" id="CHEBI:456216"/>
        <dbReference type="EC" id="2.7.11.1"/>
    </reaction>
</comment>
<dbReference type="PROSITE" id="PS00108">
    <property type="entry name" value="PROTEIN_KINASE_ST"/>
    <property type="match status" value="1"/>
</dbReference>
<dbReference type="EC" id="2.7.11.1" evidence="2"/>
<evidence type="ECO:0000256" key="2">
    <source>
        <dbReference type="ARBA" id="ARBA00012513"/>
    </source>
</evidence>
<keyword evidence="6 13" id="KW-0418">Kinase</keyword>
<feature type="binding site" evidence="10">
    <location>
        <position position="41"/>
    </location>
    <ligand>
        <name>ATP</name>
        <dbReference type="ChEBI" id="CHEBI:30616"/>
    </ligand>
</feature>
<evidence type="ECO:0000256" key="8">
    <source>
        <dbReference type="ARBA" id="ARBA00047899"/>
    </source>
</evidence>
<keyword evidence="14" id="KW-1185">Reference proteome</keyword>
<accession>A0A9P9EJ40</accession>
<dbReference type="PROSITE" id="PS00107">
    <property type="entry name" value="PROTEIN_KINASE_ATP"/>
    <property type="match status" value="1"/>
</dbReference>
<evidence type="ECO:0000256" key="10">
    <source>
        <dbReference type="PROSITE-ProRule" id="PRU10141"/>
    </source>
</evidence>
<evidence type="ECO:0000256" key="5">
    <source>
        <dbReference type="ARBA" id="ARBA00022741"/>
    </source>
</evidence>
<dbReference type="InterPro" id="IPR000719">
    <property type="entry name" value="Prot_kinase_dom"/>
</dbReference>
<evidence type="ECO:0000259" key="12">
    <source>
        <dbReference type="PROSITE" id="PS50011"/>
    </source>
</evidence>